<dbReference type="Gene3D" id="2.40.30.10">
    <property type="entry name" value="Translation factors"/>
    <property type="match status" value="1"/>
</dbReference>
<dbReference type="EMBL" id="BACI01000118">
    <property type="protein sequence ID" value="GAA14906.1"/>
    <property type="molecule type" value="Genomic_DNA"/>
</dbReference>
<keyword evidence="5" id="KW-0274">FAD</keyword>
<sequence length="364" mass="39002">MTTESVTTAGTRADEAGVATTPVSHAHELTVVEVVDETDDAVSIALAVPDHLVSRFRYHPGQFLTIKIPTDRPGGAARCYSLSSSPHFENDLIVTVKRTPGGYASNWLCDNARPGLSLTVMTPSGNFTPKSLDGDLLLVGAGSGITPLISIAKSALVGGTATVYLLYANRDRRSTIFGTELHDMVTEFPTRFTVEHWFESDQGLPTAEGLMRSLELFSAYDAYLCGPAPFMEAARSALHGIGLPDAHVHVERYRSLSGDPFADVIIPSDTSAETVSATVELAGRRIELDWPRDTKLLDVLLSKGYDAPFSCREGECSACACTVRSGEVSMLKNDTLVDADLSLGLTLACQSVPVSESVEIAFDQ</sequence>
<comment type="caution">
    <text evidence="12">The sequence shown here is derived from an EMBL/GenBank/DDBJ whole genome shotgun (WGS) entry which is preliminary data.</text>
</comment>
<keyword evidence="2" id="KW-0285">Flavoprotein</keyword>
<dbReference type="PROSITE" id="PS51085">
    <property type="entry name" value="2FE2S_FER_2"/>
    <property type="match status" value="1"/>
</dbReference>
<proteinExistence type="predicted"/>
<reference evidence="12 13" key="1">
    <citation type="submission" date="2011-05" db="EMBL/GenBank/DDBJ databases">
        <title>Whole genome shotgun sequence of Gordonia alkanivorans NBRC 16433.</title>
        <authorList>
            <person name="Hosoyama A."/>
            <person name="Nakamura S."/>
            <person name="Takarada H."/>
            <person name="Tsuchikane K."/>
            <person name="Yamazaki S."/>
            <person name="Fujita N."/>
        </authorList>
    </citation>
    <scope>NUCLEOTIDE SEQUENCE [LARGE SCALE GENOMIC DNA]</scope>
    <source>
        <strain evidence="12 13">NBRC 16433</strain>
    </source>
</reference>
<dbReference type="GO" id="GO:0050660">
    <property type="term" value="F:flavin adenine dinucleotide binding"/>
    <property type="evidence" value="ECO:0007669"/>
    <property type="project" value="TreeGrafter"/>
</dbReference>
<dbReference type="SUPFAM" id="SSF63380">
    <property type="entry name" value="Riboflavin synthase domain-like"/>
    <property type="match status" value="1"/>
</dbReference>
<feature type="domain" description="FAD-binding FR-type" evidence="11">
    <location>
        <begin position="24"/>
        <end position="130"/>
    </location>
</feature>
<dbReference type="GO" id="GO:0051537">
    <property type="term" value="F:2 iron, 2 sulfur cluster binding"/>
    <property type="evidence" value="ECO:0007669"/>
    <property type="project" value="UniProtKB-KW"/>
</dbReference>
<evidence type="ECO:0000256" key="5">
    <source>
        <dbReference type="ARBA" id="ARBA00022827"/>
    </source>
</evidence>
<evidence type="ECO:0000256" key="8">
    <source>
        <dbReference type="ARBA" id="ARBA00023014"/>
    </source>
</evidence>
<gene>
    <name evidence="12" type="primary">kshB</name>
    <name evidence="12" type="ORF">GOALK_118_00240</name>
</gene>
<dbReference type="InterPro" id="IPR017938">
    <property type="entry name" value="Riboflavin_synthase-like_b-brl"/>
</dbReference>
<keyword evidence="7" id="KW-0408">Iron</keyword>
<keyword evidence="3" id="KW-0001">2Fe-2S</keyword>
<dbReference type="PROSITE" id="PS00197">
    <property type="entry name" value="2FE2S_FER_1"/>
    <property type="match status" value="1"/>
</dbReference>
<dbReference type="STRING" id="1027371.GOALK_118_00240"/>
<dbReference type="InterPro" id="IPR001433">
    <property type="entry name" value="OxRdtase_FAD/NAD-bd"/>
</dbReference>
<keyword evidence="8" id="KW-0411">Iron-sulfur</keyword>
<dbReference type="InterPro" id="IPR001041">
    <property type="entry name" value="2Fe-2S_ferredoxin-type"/>
</dbReference>
<evidence type="ECO:0000256" key="7">
    <source>
        <dbReference type="ARBA" id="ARBA00023004"/>
    </source>
</evidence>
<dbReference type="InterPro" id="IPR039261">
    <property type="entry name" value="FNR_nucleotide-bd"/>
</dbReference>
<dbReference type="SUPFAM" id="SSF54292">
    <property type="entry name" value="2Fe-2S ferredoxin-like"/>
    <property type="match status" value="1"/>
</dbReference>
<evidence type="ECO:0000256" key="6">
    <source>
        <dbReference type="ARBA" id="ARBA00023002"/>
    </source>
</evidence>
<dbReference type="PANTHER" id="PTHR47354">
    <property type="entry name" value="NADH OXIDOREDUCTASE HCR"/>
    <property type="match status" value="1"/>
</dbReference>
<dbReference type="InterPro" id="IPR001709">
    <property type="entry name" value="Flavoprot_Pyr_Nucl_cyt_Rdtase"/>
</dbReference>
<evidence type="ECO:0000256" key="1">
    <source>
        <dbReference type="ARBA" id="ARBA00001974"/>
    </source>
</evidence>
<evidence type="ECO:0000256" key="2">
    <source>
        <dbReference type="ARBA" id="ARBA00022630"/>
    </source>
</evidence>
<dbReference type="GO" id="GO:0016491">
    <property type="term" value="F:oxidoreductase activity"/>
    <property type="evidence" value="ECO:0007669"/>
    <property type="project" value="UniProtKB-KW"/>
</dbReference>
<evidence type="ECO:0000256" key="4">
    <source>
        <dbReference type="ARBA" id="ARBA00022723"/>
    </source>
</evidence>
<feature type="domain" description="2Fe-2S ferredoxin-type" evidence="10">
    <location>
        <begin position="275"/>
        <end position="364"/>
    </location>
</feature>
<dbReference type="InterPro" id="IPR012675">
    <property type="entry name" value="Beta-grasp_dom_sf"/>
</dbReference>
<dbReference type="PRINTS" id="PR00371">
    <property type="entry name" value="FPNCR"/>
</dbReference>
<dbReference type="Gene3D" id="3.10.20.30">
    <property type="match status" value="1"/>
</dbReference>
<protein>
    <submittedName>
        <fullName evidence="12">3-ketosteroid 9alpha-hydroxylase component KshB</fullName>
    </submittedName>
</protein>
<keyword evidence="4" id="KW-0479">Metal-binding</keyword>
<keyword evidence="6" id="KW-0560">Oxidoreductase</keyword>
<dbReference type="GO" id="GO:0046872">
    <property type="term" value="F:metal ion binding"/>
    <property type="evidence" value="ECO:0007669"/>
    <property type="project" value="UniProtKB-KW"/>
</dbReference>
<dbReference type="CDD" id="cd06214">
    <property type="entry name" value="PA_degradation_oxidoreductase_like"/>
    <property type="match status" value="1"/>
</dbReference>
<evidence type="ECO:0000259" key="11">
    <source>
        <dbReference type="PROSITE" id="PS51384"/>
    </source>
</evidence>
<dbReference type="PANTHER" id="PTHR47354:SF8">
    <property type="entry name" value="1,2-PHENYLACETYL-COA EPOXIDASE, SUBUNIT E"/>
    <property type="match status" value="1"/>
</dbReference>
<name>F9W246_9ACTN</name>
<dbReference type="PRINTS" id="PR00410">
    <property type="entry name" value="PHEHYDRXLASE"/>
</dbReference>
<dbReference type="Pfam" id="PF00175">
    <property type="entry name" value="NAD_binding_1"/>
    <property type="match status" value="1"/>
</dbReference>
<dbReference type="eggNOG" id="COG1018">
    <property type="taxonomic scope" value="Bacteria"/>
</dbReference>
<evidence type="ECO:0000256" key="3">
    <source>
        <dbReference type="ARBA" id="ARBA00022714"/>
    </source>
</evidence>
<dbReference type="InterPro" id="IPR050415">
    <property type="entry name" value="MRET"/>
</dbReference>
<dbReference type="Pfam" id="PF00970">
    <property type="entry name" value="FAD_binding_6"/>
    <property type="match status" value="1"/>
</dbReference>
<accession>F9W246</accession>
<dbReference type="InterPro" id="IPR036010">
    <property type="entry name" value="2Fe-2S_ferredoxin-like_sf"/>
</dbReference>
<dbReference type="Gene3D" id="3.40.50.80">
    <property type="entry name" value="Nucleotide-binding domain of ferredoxin-NADP reductase (FNR) module"/>
    <property type="match status" value="1"/>
</dbReference>
<dbReference type="Pfam" id="PF00111">
    <property type="entry name" value="Fer2"/>
    <property type="match status" value="1"/>
</dbReference>
<organism evidence="12 13">
    <name type="scientific">Gordonia alkanivorans NBRC 16433</name>
    <dbReference type="NCBI Taxonomy" id="1027371"/>
    <lineage>
        <taxon>Bacteria</taxon>
        <taxon>Bacillati</taxon>
        <taxon>Actinomycetota</taxon>
        <taxon>Actinomycetes</taxon>
        <taxon>Mycobacteriales</taxon>
        <taxon>Gordoniaceae</taxon>
        <taxon>Gordonia</taxon>
    </lineage>
</organism>
<feature type="compositionally biased region" description="Polar residues" evidence="9">
    <location>
        <begin position="1"/>
        <end position="10"/>
    </location>
</feature>
<dbReference type="SUPFAM" id="SSF52343">
    <property type="entry name" value="Ferredoxin reductase-like, C-terminal NADP-linked domain"/>
    <property type="match status" value="1"/>
</dbReference>
<dbReference type="PROSITE" id="PS51384">
    <property type="entry name" value="FAD_FR"/>
    <property type="match status" value="1"/>
</dbReference>
<dbReference type="CDD" id="cd00207">
    <property type="entry name" value="fer2"/>
    <property type="match status" value="1"/>
</dbReference>
<dbReference type="AlphaFoldDB" id="F9W246"/>
<comment type="cofactor">
    <cofactor evidence="1">
        <name>FAD</name>
        <dbReference type="ChEBI" id="CHEBI:57692"/>
    </cofactor>
</comment>
<evidence type="ECO:0000313" key="13">
    <source>
        <dbReference type="Proteomes" id="UP000003558"/>
    </source>
</evidence>
<evidence type="ECO:0000313" key="12">
    <source>
        <dbReference type="EMBL" id="GAA14906.1"/>
    </source>
</evidence>
<evidence type="ECO:0000256" key="9">
    <source>
        <dbReference type="SAM" id="MobiDB-lite"/>
    </source>
</evidence>
<dbReference type="InterPro" id="IPR017927">
    <property type="entry name" value="FAD-bd_FR_type"/>
</dbReference>
<feature type="region of interest" description="Disordered" evidence="9">
    <location>
        <begin position="1"/>
        <end position="21"/>
    </location>
</feature>
<dbReference type="Proteomes" id="UP000003558">
    <property type="component" value="Unassembled WGS sequence"/>
</dbReference>
<evidence type="ECO:0000259" key="10">
    <source>
        <dbReference type="PROSITE" id="PS51085"/>
    </source>
</evidence>
<dbReference type="InterPro" id="IPR006058">
    <property type="entry name" value="2Fe2S_fd_BS"/>
</dbReference>
<dbReference type="InterPro" id="IPR008333">
    <property type="entry name" value="Cbr1-like_FAD-bd_dom"/>
</dbReference>